<reference evidence="1 2" key="1">
    <citation type="journal article" date="2019" name="Nat. Microbiol.">
        <title>Mediterranean grassland soil C-N compound turnover is dependent on rainfall and depth, and is mediated by genomically divergent microorganisms.</title>
        <authorList>
            <person name="Diamond S."/>
            <person name="Andeer P.F."/>
            <person name="Li Z."/>
            <person name="Crits-Christoph A."/>
            <person name="Burstein D."/>
            <person name="Anantharaman K."/>
            <person name="Lane K.R."/>
            <person name="Thomas B.C."/>
            <person name="Pan C."/>
            <person name="Northen T.R."/>
            <person name="Banfield J.F."/>
        </authorList>
    </citation>
    <scope>NUCLEOTIDE SEQUENCE [LARGE SCALE GENOMIC DNA]</scope>
    <source>
        <strain evidence="1">WS_10</strain>
    </source>
</reference>
<sequence>MNLRCDLFSLQLRQRSDYDFTNTVNPADVSIFASLYQTPFKNTSSRCDGQPEFVSTQAASGTSFNIRWDDCGAAGTGLKSFACNSNSGFDRAVVTVTTSSPSLTFSAVQVGFEIIGDAGVALANWWQAQTGGCPGAQRLGVESYTGSSCTPLFNGGSIGVVQYPVAGKVDREAYTATVFFDEPITLNPDEETGLFTLDVRHDKTTGTGSCAGCAAPVAIHVASVRFITAPCGNVGPNDHDLVALTPGYATVVDYQGVPQAKPFITSVSPSNVGQAPQTLSIQGALFAQGATVALKRSGNSDIPGTVQSVAADGLSMVADFNLTNAAVGAWDVAVTNPSSVTVFLFGAVNVQPVVPAEMVAILNGTTPRRPGWTVTQTASFSNSGNLTYDGHAWFAYYVPPAVTGVTVSWAGTILGTYTPAIMGAHALVGV</sequence>
<dbReference type="EMBL" id="VBPA01000290">
    <property type="protein sequence ID" value="TMQ69506.1"/>
    <property type="molecule type" value="Genomic_DNA"/>
</dbReference>
<proteinExistence type="predicted"/>
<dbReference type="AlphaFoldDB" id="A0A538U0S7"/>
<gene>
    <name evidence="1" type="ORF">E6K80_11405</name>
</gene>
<comment type="caution">
    <text evidence="1">The sequence shown here is derived from an EMBL/GenBank/DDBJ whole genome shotgun (WGS) entry which is preliminary data.</text>
</comment>
<evidence type="ECO:0008006" key="3">
    <source>
        <dbReference type="Google" id="ProtNLM"/>
    </source>
</evidence>
<evidence type="ECO:0000313" key="2">
    <source>
        <dbReference type="Proteomes" id="UP000319836"/>
    </source>
</evidence>
<dbReference type="Proteomes" id="UP000319836">
    <property type="component" value="Unassembled WGS sequence"/>
</dbReference>
<feature type="non-terminal residue" evidence="1">
    <location>
        <position position="430"/>
    </location>
</feature>
<evidence type="ECO:0000313" key="1">
    <source>
        <dbReference type="EMBL" id="TMQ69506.1"/>
    </source>
</evidence>
<protein>
    <recommendedName>
        <fullName evidence="3">IPT/TIG domain-containing protein</fullName>
    </recommendedName>
</protein>
<organism evidence="1 2">
    <name type="scientific">Eiseniibacteriota bacterium</name>
    <dbReference type="NCBI Taxonomy" id="2212470"/>
    <lineage>
        <taxon>Bacteria</taxon>
        <taxon>Candidatus Eiseniibacteriota</taxon>
    </lineage>
</organism>
<name>A0A538U0S7_UNCEI</name>
<accession>A0A538U0S7</accession>